<accession>A0A8H7CVV2</accession>
<gene>
    <name evidence="2" type="ORF">MVEN_01310100</name>
</gene>
<dbReference type="AlphaFoldDB" id="A0A8H7CVV2"/>
<comment type="caution">
    <text evidence="2">The sequence shown here is derived from an EMBL/GenBank/DDBJ whole genome shotgun (WGS) entry which is preliminary data.</text>
</comment>
<keyword evidence="1" id="KW-1133">Transmembrane helix</keyword>
<evidence type="ECO:0000313" key="2">
    <source>
        <dbReference type="EMBL" id="KAF7350082.1"/>
    </source>
</evidence>
<sequence length="357" mass="38532">MPTTIHSTGHVKRGSSSDAELQNLLVCLGLVCAVILTSFGLSKLVGLLHIRRRAGSTKHSLRPPKIRCLNGPPSLYTLPATPHPAPSIFDSSTSTTLVALFPWKAAARPQDPRAGVIDYIKASPYLQHISAPRSYALRHRRRLCFTHPGPTPLRNVISATPHGKRFSSMATVGIVTQKSPTTRVLQQNIQTHFRTNDPLERPAQVVFAPHPHSLHATAATIAIEIPVCLAVDSAGDVWSSVERLHATADSVVGAYPGAFPLRERTVPATLQTSFLWAAGEANFIFGLVRSNNAAFGVRSPVKPFAHCLVHRSPLSDSGNANANVKNILSVSANDYKANVARKMDSGKREKENVVAVC</sequence>
<keyword evidence="1" id="KW-0472">Membrane</keyword>
<proteinExistence type="predicted"/>
<organism evidence="2 3">
    <name type="scientific">Mycena venus</name>
    <dbReference type="NCBI Taxonomy" id="2733690"/>
    <lineage>
        <taxon>Eukaryota</taxon>
        <taxon>Fungi</taxon>
        <taxon>Dikarya</taxon>
        <taxon>Basidiomycota</taxon>
        <taxon>Agaricomycotina</taxon>
        <taxon>Agaricomycetes</taxon>
        <taxon>Agaricomycetidae</taxon>
        <taxon>Agaricales</taxon>
        <taxon>Marasmiineae</taxon>
        <taxon>Mycenaceae</taxon>
        <taxon>Mycena</taxon>
    </lineage>
</organism>
<keyword evidence="1" id="KW-0812">Transmembrane</keyword>
<keyword evidence="3" id="KW-1185">Reference proteome</keyword>
<evidence type="ECO:0000256" key="1">
    <source>
        <dbReference type="SAM" id="Phobius"/>
    </source>
</evidence>
<feature type="transmembrane region" description="Helical" evidence="1">
    <location>
        <begin position="23"/>
        <end position="48"/>
    </location>
</feature>
<dbReference type="OrthoDB" id="2976409at2759"/>
<protein>
    <submittedName>
        <fullName evidence="2">Uncharacterized protein</fullName>
    </submittedName>
</protein>
<dbReference type="EMBL" id="JACAZI010000010">
    <property type="protein sequence ID" value="KAF7350082.1"/>
    <property type="molecule type" value="Genomic_DNA"/>
</dbReference>
<reference evidence="2" key="1">
    <citation type="submission" date="2020-05" db="EMBL/GenBank/DDBJ databases">
        <title>Mycena genomes resolve the evolution of fungal bioluminescence.</title>
        <authorList>
            <person name="Tsai I.J."/>
        </authorList>
    </citation>
    <scope>NUCLEOTIDE SEQUENCE</scope>
    <source>
        <strain evidence="2">CCC161011</strain>
    </source>
</reference>
<dbReference type="Proteomes" id="UP000620124">
    <property type="component" value="Unassembled WGS sequence"/>
</dbReference>
<evidence type="ECO:0000313" key="3">
    <source>
        <dbReference type="Proteomes" id="UP000620124"/>
    </source>
</evidence>
<name>A0A8H7CVV2_9AGAR</name>